<dbReference type="SUPFAM" id="SSF53448">
    <property type="entry name" value="Nucleotide-diphospho-sugar transferases"/>
    <property type="match status" value="1"/>
</dbReference>
<dbReference type="AlphaFoldDB" id="A0A1J1JK25"/>
<evidence type="ECO:0008006" key="2">
    <source>
        <dbReference type="Google" id="ProtNLM"/>
    </source>
</evidence>
<organism evidence="1">
    <name type="scientific">Planktothrix agardhii</name>
    <name type="common">Oscillatoria agardhii</name>
    <dbReference type="NCBI Taxonomy" id="1160"/>
    <lineage>
        <taxon>Bacteria</taxon>
        <taxon>Bacillati</taxon>
        <taxon>Cyanobacteriota</taxon>
        <taxon>Cyanophyceae</taxon>
        <taxon>Oscillatoriophycideae</taxon>
        <taxon>Oscillatoriales</taxon>
        <taxon>Microcoleaceae</taxon>
        <taxon>Planktothrix</taxon>
    </lineage>
</organism>
<accession>A0A1J1JK25</accession>
<evidence type="ECO:0000313" key="1">
    <source>
        <dbReference type="EMBL" id="CUM61097.1"/>
    </source>
</evidence>
<sequence>MPFPTGEERMKQVATIILNRNLPEPTNRLVEHLQHYDGQDTDIFVVEAGSDDHQLSRYCTWHINSQEVKREGLRYSRGMNYGLLQLWQEGRWSQYDAFLLLTNDTELSEQPTVSVLHSLLSAHPRAGIISPCSKHWGEKLLLKEEPTKYFWFIHNNAFFIRREFLESIMEMEAPTLMNFIFDGANFRGYLSESELIAKAYANDWAAAITKQVFAEENESYLLHKSDLIKTETYTQNLQLYVEEGKLWMRRKYGFNSRWSMQQYVKSFYDRFFEFHPEYTKYRI</sequence>
<proteinExistence type="predicted"/>
<name>A0A1J1JK25_PLAAG</name>
<gene>
    <name evidence="1" type="ORF">PLAM_3131</name>
</gene>
<reference evidence="1" key="1">
    <citation type="submission" date="2015-09" db="EMBL/GenBank/DDBJ databases">
        <authorList>
            <person name="Jackson K.R."/>
            <person name="Lunt B.L."/>
            <person name="Fisher J.N.B."/>
            <person name="Gardner A.V."/>
            <person name="Bailey M.E."/>
            <person name="Deus L.M."/>
            <person name="Earl A.S."/>
            <person name="Gibby P.D."/>
            <person name="Hartmann K.A."/>
            <person name="Liu J.E."/>
            <person name="Manci A.M."/>
            <person name="Nielsen D.A."/>
            <person name="Solomon M.B."/>
            <person name="Breakwell D.P."/>
            <person name="Burnett S.H."/>
            <person name="Grose J.H."/>
        </authorList>
    </citation>
    <scope>NUCLEOTIDE SEQUENCE</scope>
    <source>
        <strain evidence="1">7805</strain>
    </source>
</reference>
<dbReference type="InterPro" id="IPR029044">
    <property type="entry name" value="Nucleotide-diphossugar_trans"/>
</dbReference>
<dbReference type="EMBL" id="LO018304">
    <property type="protein sequence ID" value="CUM61097.1"/>
    <property type="molecule type" value="Genomic_DNA"/>
</dbReference>
<protein>
    <recommendedName>
        <fullName evidence="2">Glycosyltransferase 2-like domain-containing protein</fullName>
    </recommendedName>
</protein>
<dbReference type="Gene3D" id="3.90.550.10">
    <property type="entry name" value="Spore Coat Polysaccharide Biosynthesis Protein SpsA, Chain A"/>
    <property type="match status" value="1"/>
</dbReference>